<name>A0ABP3QEA3_9HYPH</name>
<dbReference type="InterPro" id="IPR046724">
    <property type="entry name" value="DUF6616"/>
</dbReference>
<evidence type="ECO:0000313" key="2">
    <source>
        <dbReference type="Proteomes" id="UP001424441"/>
    </source>
</evidence>
<dbReference type="Pfam" id="PF20321">
    <property type="entry name" value="DUF6616"/>
    <property type="match status" value="1"/>
</dbReference>
<organism evidence="1 2">
    <name type="scientific">Paenochrobactrum glaciei</name>
    <dbReference type="NCBI Taxonomy" id="486407"/>
    <lineage>
        <taxon>Bacteria</taxon>
        <taxon>Pseudomonadati</taxon>
        <taxon>Pseudomonadota</taxon>
        <taxon>Alphaproteobacteria</taxon>
        <taxon>Hyphomicrobiales</taxon>
        <taxon>Brucellaceae</taxon>
        <taxon>Paenochrobactrum</taxon>
    </lineage>
</organism>
<dbReference type="EMBL" id="BAAADE010000001">
    <property type="protein sequence ID" value="GAA0589189.1"/>
    <property type="molecule type" value="Genomic_DNA"/>
</dbReference>
<dbReference type="Proteomes" id="UP001424441">
    <property type="component" value="Unassembled WGS sequence"/>
</dbReference>
<sequence length="113" mass="12398">MPHYLAELYSPKQTWLNLTAAERQQFLEQVGAAMPALASLGVEAISLGQIDKEKLYSSEHQFYAIWRCADDQALNALIGGIAQSGWHDYFKTINAGGEGGDFGNHLAQLINVC</sequence>
<accession>A0ABP3QEA3</accession>
<reference evidence="2" key="1">
    <citation type="journal article" date="2019" name="Int. J. Syst. Evol. Microbiol.">
        <title>The Global Catalogue of Microorganisms (GCM) 10K type strain sequencing project: providing services to taxonomists for standard genome sequencing and annotation.</title>
        <authorList>
            <consortium name="The Broad Institute Genomics Platform"/>
            <consortium name="The Broad Institute Genome Sequencing Center for Infectious Disease"/>
            <person name="Wu L."/>
            <person name="Ma J."/>
        </authorList>
    </citation>
    <scope>NUCLEOTIDE SEQUENCE [LARGE SCALE GENOMIC DNA]</scope>
    <source>
        <strain evidence="2">JCM 15115</strain>
    </source>
</reference>
<gene>
    <name evidence="1" type="ORF">GCM10008943_00270</name>
</gene>
<evidence type="ECO:0000313" key="1">
    <source>
        <dbReference type="EMBL" id="GAA0589189.1"/>
    </source>
</evidence>
<comment type="caution">
    <text evidence="1">The sequence shown here is derived from an EMBL/GenBank/DDBJ whole genome shotgun (WGS) entry which is preliminary data.</text>
</comment>
<proteinExistence type="predicted"/>
<protein>
    <submittedName>
        <fullName evidence="1">Uncharacterized protein</fullName>
    </submittedName>
</protein>
<keyword evidence="2" id="KW-1185">Reference proteome</keyword>
<dbReference type="RefSeq" id="WP_343799871.1">
    <property type="nucleotide sequence ID" value="NZ_BAAADE010000001.1"/>
</dbReference>